<dbReference type="PROSITE" id="PS50075">
    <property type="entry name" value="CARRIER"/>
    <property type="match status" value="1"/>
</dbReference>
<evidence type="ECO:0000259" key="1">
    <source>
        <dbReference type="PROSITE" id="PS50075"/>
    </source>
</evidence>
<dbReference type="AlphaFoldDB" id="A0A6G9QGW2"/>
<dbReference type="NCBIfam" id="NF006617">
    <property type="entry name" value="PRK09184.1"/>
    <property type="match status" value="1"/>
</dbReference>
<dbReference type="Proteomes" id="UP000502608">
    <property type="component" value="Chromosome"/>
</dbReference>
<sequence>MKNLNNEIKELIINCLDLEDITIEDIDTNAPLFGEGLGLDSIDALELGLAIKKQFDIKIEANSEATKAHFHSVASLASFIESQQV</sequence>
<feature type="domain" description="Carrier" evidence="1">
    <location>
        <begin position="2"/>
        <end position="84"/>
    </location>
</feature>
<dbReference type="KEGG" id="saes:HBH39_01390"/>
<accession>A0A6G9QGW2</accession>
<proteinExistence type="predicted"/>
<dbReference type="RefSeq" id="WP_167674905.1">
    <property type="nucleotide sequence ID" value="NZ_CP050313.1"/>
</dbReference>
<dbReference type="Gene3D" id="1.10.1200.10">
    <property type="entry name" value="ACP-like"/>
    <property type="match status" value="1"/>
</dbReference>
<keyword evidence="3" id="KW-1185">Reference proteome</keyword>
<dbReference type="SUPFAM" id="SSF47336">
    <property type="entry name" value="ACP-like"/>
    <property type="match status" value="1"/>
</dbReference>
<name>A0A6G9QGW2_9GAMM</name>
<gene>
    <name evidence="2" type="ORF">HBH39_01390</name>
</gene>
<reference evidence="2 3" key="1">
    <citation type="submission" date="2020-03" db="EMBL/GenBank/DDBJ databases">
        <title>Complete genome sequence of Shewanella sp.</title>
        <authorList>
            <person name="Kim Y.-S."/>
            <person name="Kim S.-J."/>
            <person name="Jung H.-K."/>
            <person name="Kim K.-H."/>
        </authorList>
    </citation>
    <scope>NUCLEOTIDE SEQUENCE [LARGE SCALE GENOMIC DNA]</scope>
    <source>
        <strain evidence="2 3">PN3F2</strain>
    </source>
</reference>
<dbReference type="Pfam" id="PF00550">
    <property type="entry name" value="PP-binding"/>
    <property type="match status" value="1"/>
</dbReference>
<dbReference type="EMBL" id="CP050313">
    <property type="protein sequence ID" value="QIR13305.1"/>
    <property type="molecule type" value="Genomic_DNA"/>
</dbReference>
<protein>
    <submittedName>
        <fullName evidence="2">Acyl carrier protein</fullName>
    </submittedName>
</protein>
<dbReference type="InterPro" id="IPR036736">
    <property type="entry name" value="ACP-like_sf"/>
</dbReference>
<evidence type="ECO:0000313" key="2">
    <source>
        <dbReference type="EMBL" id="QIR13305.1"/>
    </source>
</evidence>
<dbReference type="InterPro" id="IPR009081">
    <property type="entry name" value="PP-bd_ACP"/>
</dbReference>
<organism evidence="2 3">
    <name type="scientific">Shewanella aestuarii</name>
    <dbReference type="NCBI Taxonomy" id="1028752"/>
    <lineage>
        <taxon>Bacteria</taxon>
        <taxon>Pseudomonadati</taxon>
        <taxon>Pseudomonadota</taxon>
        <taxon>Gammaproteobacteria</taxon>
        <taxon>Alteromonadales</taxon>
        <taxon>Shewanellaceae</taxon>
        <taxon>Shewanella</taxon>
    </lineage>
</organism>
<evidence type="ECO:0000313" key="3">
    <source>
        <dbReference type="Proteomes" id="UP000502608"/>
    </source>
</evidence>